<evidence type="ECO:0000313" key="5">
    <source>
        <dbReference type="Proteomes" id="UP001160148"/>
    </source>
</evidence>
<evidence type="ECO:0000256" key="2">
    <source>
        <dbReference type="ARBA" id="ARBA00022723"/>
    </source>
</evidence>
<evidence type="ECO:0000313" key="4">
    <source>
        <dbReference type="EMBL" id="CAI6371943.1"/>
    </source>
</evidence>
<dbReference type="AlphaFoldDB" id="A0AAV0XW07"/>
<comment type="caution">
    <text evidence="4">The sequence shown here is derived from an EMBL/GenBank/DDBJ whole genome shotgun (WGS) entry which is preliminary data.</text>
</comment>
<evidence type="ECO:0000256" key="1">
    <source>
        <dbReference type="ARBA" id="ARBA00001968"/>
    </source>
</evidence>
<dbReference type="Proteomes" id="UP001160148">
    <property type="component" value="Unassembled WGS sequence"/>
</dbReference>
<keyword evidence="5" id="KW-1185">Reference proteome</keyword>
<evidence type="ECO:0000259" key="3">
    <source>
        <dbReference type="Pfam" id="PF13359"/>
    </source>
</evidence>
<organism evidence="4 5">
    <name type="scientific">Macrosiphum euphorbiae</name>
    <name type="common">potato aphid</name>
    <dbReference type="NCBI Taxonomy" id="13131"/>
    <lineage>
        <taxon>Eukaryota</taxon>
        <taxon>Metazoa</taxon>
        <taxon>Ecdysozoa</taxon>
        <taxon>Arthropoda</taxon>
        <taxon>Hexapoda</taxon>
        <taxon>Insecta</taxon>
        <taxon>Pterygota</taxon>
        <taxon>Neoptera</taxon>
        <taxon>Paraneoptera</taxon>
        <taxon>Hemiptera</taxon>
        <taxon>Sternorrhyncha</taxon>
        <taxon>Aphidomorpha</taxon>
        <taxon>Aphidoidea</taxon>
        <taxon>Aphididae</taxon>
        <taxon>Macrosiphini</taxon>
        <taxon>Macrosiphum</taxon>
    </lineage>
</organism>
<dbReference type="GO" id="GO:0046872">
    <property type="term" value="F:metal ion binding"/>
    <property type="evidence" value="ECO:0007669"/>
    <property type="project" value="UniProtKB-KW"/>
</dbReference>
<reference evidence="4 5" key="1">
    <citation type="submission" date="2023-01" db="EMBL/GenBank/DDBJ databases">
        <authorList>
            <person name="Whitehead M."/>
        </authorList>
    </citation>
    <scope>NUCLEOTIDE SEQUENCE [LARGE SCALE GENOMIC DNA]</scope>
</reference>
<accession>A0AAV0XW07</accession>
<proteinExistence type="predicted"/>
<protein>
    <recommendedName>
        <fullName evidence="3">DDE Tnp4 domain-containing protein</fullName>
    </recommendedName>
</protein>
<dbReference type="EMBL" id="CARXXK010001017">
    <property type="protein sequence ID" value="CAI6371943.1"/>
    <property type="molecule type" value="Genomic_DNA"/>
</dbReference>
<dbReference type="Pfam" id="PF13359">
    <property type="entry name" value="DDE_Tnp_4"/>
    <property type="match status" value="1"/>
</dbReference>
<dbReference type="InterPro" id="IPR027806">
    <property type="entry name" value="HARBI1_dom"/>
</dbReference>
<comment type="cofactor">
    <cofactor evidence="1">
        <name>a divalent metal cation</name>
        <dbReference type="ChEBI" id="CHEBI:60240"/>
    </cofactor>
</comment>
<feature type="domain" description="DDE Tnp4" evidence="3">
    <location>
        <begin position="8"/>
        <end position="63"/>
    </location>
</feature>
<sequence length="109" mass="12635">MTPLLNTSTQAEENYQRAHIATRNVIERVFGVWKRRFPVLAVGIRTQLSTSMKTIVATAVLYNMLLQQRDEMPHNEEPIRPEFLHEFNANPIRQTVNLVRSQLINSVFS</sequence>
<name>A0AAV0XW07_9HEMI</name>
<gene>
    <name evidence="4" type="ORF">MEUPH1_LOCUS25885</name>
</gene>
<keyword evidence="2" id="KW-0479">Metal-binding</keyword>